<dbReference type="InterPro" id="IPR001810">
    <property type="entry name" value="F-box_dom"/>
</dbReference>
<evidence type="ECO:0000313" key="2">
    <source>
        <dbReference type="EMBL" id="PIC39476.1"/>
    </source>
</evidence>
<dbReference type="PANTHER" id="PTHR22899:SF0">
    <property type="entry name" value="F-BOX ASSOCIATED DOMAIN-CONTAINING PROTEIN-RELATED"/>
    <property type="match status" value="1"/>
</dbReference>
<organism evidence="2 3">
    <name type="scientific">Caenorhabditis nigoni</name>
    <dbReference type="NCBI Taxonomy" id="1611254"/>
    <lineage>
        <taxon>Eukaryota</taxon>
        <taxon>Metazoa</taxon>
        <taxon>Ecdysozoa</taxon>
        <taxon>Nematoda</taxon>
        <taxon>Chromadorea</taxon>
        <taxon>Rhabditida</taxon>
        <taxon>Rhabditina</taxon>
        <taxon>Rhabditomorpha</taxon>
        <taxon>Rhabditoidea</taxon>
        <taxon>Rhabditidae</taxon>
        <taxon>Peloderinae</taxon>
        <taxon>Caenorhabditis</taxon>
    </lineage>
</organism>
<gene>
    <name evidence="2" type="primary">Cnig_chr_III.g11151</name>
    <name evidence="2" type="ORF">B9Z55_011151</name>
</gene>
<dbReference type="InterPro" id="IPR012885">
    <property type="entry name" value="F-box_Sdz-33"/>
</dbReference>
<dbReference type="PANTHER" id="PTHR22899">
    <property type="entry name" value="CYCLIN-RELATED F-BOX FAMILY"/>
    <property type="match status" value="1"/>
</dbReference>
<feature type="domain" description="F-box" evidence="1">
    <location>
        <begin position="320"/>
        <end position="367"/>
    </location>
</feature>
<accession>A0A2G5UJR6</accession>
<evidence type="ECO:0000259" key="1">
    <source>
        <dbReference type="PROSITE" id="PS50181"/>
    </source>
</evidence>
<sequence>MTDRRFPFFRLPDDLRLKVLQTTEHLEIMAYSLLSKKAFSTVKTLSLPVQNAVTKIKKQPRIDMHFGIIVITLEFKMHENDEKMTNMNGFPVDVKVTYRNFENRGFSKKISTWTNQGKTVGEWIQHLWPINHPEFCYITDFYVREIELDVQTLWKTFPKLGSISIIFPQAEANENDILSAQNVLKAFLPDVKHIRFEHAPFQENFSVQHIGMGNLDTLHLQYPRNLKVDDLLTLNAERFFMHTDPMSLRDLNRFCKLWKKGSNPKLEKLIIYWRTETIPDWNVLLKGLKAKTKRNSRKKKLTIRNCRGVCGEIRYMTDQKFPFLRLPDDISSMVLESMDHYDKIAYSFLSKKAYSMIKDLHLPILHVMITMKKQPEIEVKLSSISIKFELNMLENNENMTDLNGFPVDVRVTYRNHENRGFSEKISTWTNQGKSVGEWVQHLCSISQPEVYIVAEFYVREIELDIQTLRNTFLKLKSFIIIFPQTEQNKHDILSARNVLKAFQPDVKHIRLKRPFFQDHFSLQHIGMGNLKWLCIKSPHNLNVNDLLTLNAEIISLDTDQMSLRDLNRFFKLWKKGSNPKLRELTIFWATNILPDWNVLLKGLEAETARNSRGKKLNIRNCRGVCGEIRYMTDQRFPFLRLPDDISSMVLESIHHYEKIAYSFLSKKAYSMIKALHLPILNVMITMKKQPEIEVKLSSISIKFELNMHENDEKMTHLNGVPVDVRVTYLNFENHEFSKKISTWTNQGKTVGEWIQHLFSINQPEYCYVTDFYAREIELDVQTLRNTFPKLGSITIIFPEEEEVFPEEEEL</sequence>
<keyword evidence="3" id="KW-1185">Reference proteome</keyword>
<dbReference type="Proteomes" id="UP000230233">
    <property type="component" value="Chromosome III"/>
</dbReference>
<dbReference type="Pfam" id="PF07735">
    <property type="entry name" value="FBA_2"/>
    <property type="match status" value="2"/>
</dbReference>
<proteinExistence type="predicted"/>
<name>A0A2G5UJR6_9PELO</name>
<dbReference type="AlphaFoldDB" id="A0A2G5UJR6"/>
<dbReference type="PROSITE" id="PS50181">
    <property type="entry name" value="FBOX"/>
    <property type="match status" value="1"/>
</dbReference>
<reference evidence="3" key="1">
    <citation type="submission" date="2017-10" db="EMBL/GenBank/DDBJ databases">
        <title>Rapid genome shrinkage in a self-fertile nematode reveals novel sperm competition proteins.</title>
        <authorList>
            <person name="Yin D."/>
            <person name="Schwarz E.M."/>
            <person name="Thomas C.G."/>
            <person name="Felde R.L."/>
            <person name="Korf I.F."/>
            <person name="Cutter A.D."/>
            <person name="Schartner C.M."/>
            <person name="Ralston E.J."/>
            <person name="Meyer B.J."/>
            <person name="Haag E.S."/>
        </authorList>
    </citation>
    <scope>NUCLEOTIDE SEQUENCE [LARGE SCALE GENOMIC DNA]</scope>
    <source>
        <strain evidence="3">JU1422</strain>
    </source>
</reference>
<dbReference type="InterPro" id="IPR053222">
    <property type="entry name" value="Zygotic_Embryogenesis-Asso"/>
</dbReference>
<evidence type="ECO:0000313" key="3">
    <source>
        <dbReference type="Proteomes" id="UP000230233"/>
    </source>
</evidence>
<protein>
    <recommendedName>
        <fullName evidence="1">F-box domain-containing protein</fullName>
    </recommendedName>
</protein>
<dbReference type="Pfam" id="PF00646">
    <property type="entry name" value="F-box"/>
    <property type="match status" value="3"/>
</dbReference>
<dbReference type="EMBL" id="PDUG01000003">
    <property type="protein sequence ID" value="PIC39476.1"/>
    <property type="molecule type" value="Genomic_DNA"/>
</dbReference>
<comment type="caution">
    <text evidence="2">The sequence shown here is derived from an EMBL/GenBank/DDBJ whole genome shotgun (WGS) entry which is preliminary data.</text>
</comment>